<evidence type="ECO:0000313" key="2">
    <source>
        <dbReference type="Proteomes" id="UP000238479"/>
    </source>
</evidence>
<dbReference type="Proteomes" id="UP000238479">
    <property type="component" value="Chromosome 1"/>
</dbReference>
<protein>
    <submittedName>
        <fullName evidence="1">Uncharacterized protein</fullName>
    </submittedName>
</protein>
<name>A0A2P6S7Q5_ROSCH</name>
<organism evidence="1 2">
    <name type="scientific">Rosa chinensis</name>
    <name type="common">China rose</name>
    <dbReference type="NCBI Taxonomy" id="74649"/>
    <lineage>
        <taxon>Eukaryota</taxon>
        <taxon>Viridiplantae</taxon>
        <taxon>Streptophyta</taxon>
        <taxon>Embryophyta</taxon>
        <taxon>Tracheophyta</taxon>
        <taxon>Spermatophyta</taxon>
        <taxon>Magnoliopsida</taxon>
        <taxon>eudicotyledons</taxon>
        <taxon>Gunneridae</taxon>
        <taxon>Pentapetalae</taxon>
        <taxon>rosids</taxon>
        <taxon>fabids</taxon>
        <taxon>Rosales</taxon>
        <taxon>Rosaceae</taxon>
        <taxon>Rosoideae</taxon>
        <taxon>Rosoideae incertae sedis</taxon>
        <taxon>Rosa</taxon>
    </lineage>
</organism>
<keyword evidence="2" id="KW-1185">Reference proteome</keyword>
<evidence type="ECO:0000313" key="1">
    <source>
        <dbReference type="EMBL" id="PRQ54717.1"/>
    </source>
</evidence>
<proteinExistence type="predicted"/>
<reference evidence="1 2" key="1">
    <citation type="journal article" date="2018" name="Nat. Genet.">
        <title>The Rosa genome provides new insights in the design of modern roses.</title>
        <authorList>
            <person name="Bendahmane M."/>
        </authorList>
    </citation>
    <scope>NUCLEOTIDE SEQUENCE [LARGE SCALE GENOMIC DNA]</scope>
    <source>
        <strain evidence="2">cv. Old Blush</strain>
    </source>
</reference>
<dbReference type="EMBL" id="PDCK01000039">
    <property type="protein sequence ID" value="PRQ54717.1"/>
    <property type="molecule type" value="Genomic_DNA"/>
</dbReference>
<comment type="caution">
    <text evidence="1">The sequence shown here is derived from an EMBL/GenBank/DDBJ whole genome shotgun (WGS) entry which is preliminary data.</text>
</comment>
<accession>A0A2P6S7Q5</accession>
<sequence>MSLRFRFGFTEKPKLNKKCSYGAISMDIHEYLVVGRTPGWELKPSSWRLSTEFGTRSLGFGTGSG</sequence>
<dbReference type="AlphaFoldDB" id="A0A2P6S7Q5"/>
<dbReference type="Gramene" id="PRQ54717">
    <property type="protein sequence ID" value="PRQ54717"/>
    <property type="gene ID" value="RchiOBHm_Chr1g0316771"/>
</dbReference>
<gene>
    <name evidence="1" type="ORF">RchiOBHm_Chr1g0316771</name>
</gene>